<dbReference type="Gene3D" id="3.30.70.20">
    <property type="match status" value="2"/>
</dbReference>
<accession>A0A1Y5MID3</accession>
<reference evidence="2 3" key="1">
    <citation type="submission" date="2017-04" db="EMBL/GenBank/DDBJ databases">
        <title>Complete genome of Campylobacter concisus ATCC 33237T and draft genomes for an additional eight well characterized C. concisus strains.</title>
        <authorList>
            <person name="Cornelius A.J."/>
            <person name="Miller W.G."/>
            <person name="Lastovica A.J."/>
            <person name="On S.L."/>
            <person name="French N.P."/>
            <person name="Vandenberg O."/>
            <person name="Biggs P.J."/>
        </authorList>
    </citation>
    <scope>NUCLEOTIDE SEQUENCE [LARGE SCALE GENOMIC DNA]</scope>
    <source>
        <strain evidence="2 3">CCUG 19995</strain>
    </source>
</reference>
<proteinExistence type="predicted"/>
<organism evidence="2 3">
    <name type="scientific">Campylobacter concisus</name>
    <dbReference type="NCBI Taxonomy" id="199"/>
    <lineage>
        <taxon>Bacteria</taxon>
        <taxon>Pseudomonadati</taxon>
        <taxon>Campylobacterota</taxon>
        <taxon>Epsilonproteobacteria</taxon>
        <taxon>Campylobacterales</taxon>
        <taxon>Campylobacteraceae</taxon>
        <taxon>Campylobacter</taxon>
    </lineage>
</organism>
<dbReference type="PROSITE" id="PS51379">
    <property type="entry name" value="4FE4S_FER_2"/>
    <property type="match status" value="2"/>
</dbReference>
<dbReference type="InterPro" id="IPR017896">
    <property type="entry name" value="4Fe4S_Fe-S-bd"/>
</dbReference>
<dbReference type="EMBL" id="NDYN01000009">
    <property type="protein sequence ID" value="OUT06913.1"/>
    <property type="molecule type" value="Genomic_DNA"/>
</dbReference>
<evidence type="ECO:0000313" key="3">
    <source>
        <dbReference type="Proteomes" id="UP000196317"/>
    </source>
</evidence>
<sequence>MQSRRELFSKILGAKPAPKFINPPFFSGEFDCAGCDASCVSACEKELLSFENERVVFKVKKLGCDFCEECAKACQSSGHLALSLNSPKSINAKVSINVASCLAWNDTICYNCLDACKFKAVEFLGVFRPIINQNCVSCGECFDVCFKNSLEMEAL</sequence>
<comment type="caution">
    <text evidence="2">The sequence shown here is derived from an EMBL/GenBank/DDBJ whole genome shotgun (WGS) entry which is preliminary data.</text>
</comment>
<gene>
    <name evidence="2" type="ORF">B9N65_09210</name>
</gene>
<evidence type="ECO:0000259" key="1">
    <source>
        <dbReference type="PROSITE" id="PS51379"/>
    </source>
</evidence>
<feature type="domain" description="4Fe-4S ferredoxin-type" evidence="1">
    <location>
        <begin position="22"/>
        <end position="53"/>
    </location>
</feature>
<protein>
    <submittedName>
        <fullName evidence="2">4Fe-4S ferredoxin</fullName>
    </submittedName>
</protein>
<evidence type="ECO:0000313" key="2">
    <source>
        <dbReference type="EMBL" id="OUT06913.1"/>
    </source>
</evidence>
<dbReference type="AlphaFoldDB" id="A0A1Y5MID3"/>
<dbReference type="SUPFAM" id="SSF54862">
    <property type="entry name" value="4Fe-4S ferredoxins"/>
    <property type="match status" value="2"/>
</dbReference>
<dbReference type="Proteomes" id="UP000196317">
    <property type="component" value="Unassembled WGS sequence"/>
</dbReference>
<dbReference type="RefSeq" id="WP_087583669.1">
    <property type="nucleotide sequence ID" value="NZ_NDYN01000009.1"/>
</dbReference>
<feature type="domain" description="4Fe-4S ferredoxin-type" evidence="1">
    <location>
        <begin position="127"/>
        <end position="155"/>
    </location>
</feature>
<name>A0A1Y5MID3_9BACT</name>